<reference evidence="2 3" key="1">
    <citation type="journal article" date="2021" name="Commun. Biol.">
        <title>The genome of Shorea leprosula (Dipterocarpaceae) highlights the ecological relevance of drought in aseasonal tropical rainforests.</title>
        <authorList>
            <person name="Ng K.K.S."/>
            <person name="Kobayashi M.J."/>
            <person name="Fawcett J.A."/>
            <person name="Hatakeyama M."/>
            <person name="Paape T."/>
            <person name="Ng C.H."/>
            <person name="Ang C.C."/>
            <person name="Tnah L.H."/>
            <person name="Lee C.T."/>
            <person name="Nishiyama T."/>
            <person name="Sese J."/>
            <person name="O'Brien M.J."/>
            <person name="Copetti D."/>
            <person name="Mohd Noor M.I."/>
            <person name="Ong R.C."/>
            <person name="Putra M."/>
            <person name="Sireger I.Z."/>
            <person name="Indrioko S."/>
            <person name="Kosugi Y."/>
            <person name="Izuno A."/>
            <person name="Isagi Y."/>
            <person name="Lee S.L."/>
            <person name="Shimizu K.K."/>
        </authorList>
    </citation>
    <scope>NUCLEOTIDE SEQUENCE [LARGE SCALE GENOMIC DNA]</scope>
    <source>
        <strain evidence="2">214</strain>
    </source>
</reference>
<feature type="transmembrane region" description="Helical" evidence="1">
    <location>
        <begin position="20"/>
        <end position="40"/>
    </location>
</feature>
<dbReference type="InterPro" id="IPR036259">
    <property type="entry name" value="MFS_trans_sf"/>
</dbReference>
<dbReference type="Gene3D" id="1.20.1250.20">
    <property type="entry name" value="MFS general substrate transporter like domains"/>
    <property type="match status" value="1"/>
</dbReference>
<dbReference type="Proteomes" id="UP001054252">
    <property type="component" value="Unassembled WGS sequence"/>
</dbReference>
<dbReference type="EMBL" id="BPVZ01000975">
    <property type="protein sequence ID" value="GKV52978.1"/>
    <property type="molecule type" value="Genomic_DNA"/>
</dbReference>
<organism evidence="2 3">
    <name type="scientific">Rubroshorea leprosula</name>
    <dbReference type="NCBI Taxonomy" id="152421"/>
    <lineage>
        <taxon>Eukaryota</taxon>
        <taxon>Viridiplantae</taxon>
        <taxon>Streptophyta</taxon>
        <taxon>Embryophyta</taxon>
        <taxon>Tracheophyta</taxon>
        <taxon>Spermatophyta</taxon>
        <taxon>Magnoliopsida</taxon>
        <taxon>eudicotyledons</taxon>
        <taxon>Gunneridae</taxon>
        <taxon>Pentapetalae</taxon>
        <taxon>rosids</taxon>
        <taxon>malvids</taxon>
        <taxon>Malvales</taxon>
        <taxon>Dipterocarpaceae</taxon>
        <taxon>Rubroshorea</taxon>
    </lineage>
</organism>
<name>A0AAV5MSK6_9ROSI</name>
<evidence type="ECO:0000313" key="3">
    <source>
        <dbReference type="Proteomes" id="UP001054252"/>
    </source>
</evidence>
<proteinExistence type="predicted"/>
<evidence type="ECO:0000256" key="1">
    <source>
        <dbReference type="SAM" id="Phobius"/>
    </source>
</evidence>
<protein>
    <submittedName>
        <fullName evidence="2">Uncharacterized protein</fullName>
    </submittedName>
</protein>
<dbReference type="AlphaFoldDB" id="A0AAV5MSK6"/>
<dbReference type="PANTHER" id="PTHR11654">
    <property type="entry name" value="OLIGOPEPTIDE TRANSPORTER-RELATED"/>
    <property type="match status" value="1"/>
</dbReference>
<accession>A0AAV5MSK6</accession>
<sequence>MEQVDYLENNTEDFKIQNSVFYSSPAIVSIITGQVSYYLVEQFHDEKKEARWARLLRISVGMLFSSLCCLVASLVAYRLDSNYNSTSMSQFLLWGMMKGILEEGLEEFLHDHLNNDLQVQEVYGIADTVGNFLSMILTAASPSSWVGSGNDIGKSHLDNYYRMLAIRTLFSTFLFTIVAIAYELQQKEDTEKSGKKG</sequence>
<gene>
    <name evidence="2" type="ORF">SLEP1_g59528</name>
</gene>
<feature type="transmembrane region" description="Helical" evidence="1">
    <location>
        <begin position="60"/>
        <end position="79"/>
    </location>
</feature>
<feature type="transmembrane region" description="Helical" evidence="1">
    <location>
        <begin position="164"/>
        <end position="182"/>
    </location>
</feature>
<keyword evidence="3" id="KW-1185">Reference proteome</keyword>
<keyword evidence="1" id="KW-0812">Transmembrane</keyword>
<keyword evidence="1" id="KW-1133">Transmembrane helix</keyword>
<evidence type="ECO:0000313" key="2">
    <source>
        <dbReference type="EMBL" id="GKV52978.1"/>
    </source>
</evidence>
<comment type="caution">
    <text evidence="2">The sequence shown here is derived from an EMBL/GenBank/DDBJ whole genome shotgun (WGS) entry which is preliminary data.</text>
</comment>
<keyword evidence="1" id="KW-0472">Membrane</keyword>